<dbReference type="PANTHER" id="PTHR43117">
    <property type="entry name" value="OSMOPROTECTANT IMPORT ATP-BINDING PROTEIN OSMV"/>
    <property type="match status" value="1"/>
</dbReference>
<dbReference type="PANTHER" id="PTHR43117:SF4">
    <property type="entry name" value="OSMOPROTECTANT IMPORT ATP-BINDING PROTEIN OSMV"/>
    <property type="match status" value="1"/>
</dbReference>
<dbReference type="Proteomes" id="UP001157017">
    <property type="component" value="Unassembled WGS sequence"/>
</dbReference>
<dbReference type="PROSITE" id="PS51371">
    <property type="entry name" value="CBS"/>
    <property type="match status" value="1"/>
</dbReference>
<organism evidence="5 6">
    <name type="scientific">Angustibacter aerolatus</name>
    <dbReference type="NCBI Taxonomy" id="1162965"/>
    <lineage>
        <taxon>Bacteria</taxon>
        <taxon>Bacillati</taxon>
        <taxon>Actinomycetota</taxon>
        <taxon>Actinomycetes</taxon>
        <taxon>Kineosporiales</taxon>
        <taxon>Kineosporiaceae</taxon>
    </lineage>
</organism>
<evidence type="ECO:0000256" key="2">
    <source>
        <dbReference type="ARBA" id="ARBA00022448"/>
    </source>
</evidence>
<evidence type="ECO:0000256" key="3">
    <source>
        <dbReference type="PROSITE-ProRule" id="PRU00703"/>
    </source>
</evidence>
<evidence type="ECO:0000259" key="4">
    <source>
        <dbReference type="PROSITE" id="PS51371"/>
    </source>
</evidence>
<protein>
    <recommendedName>
        <fullName evidence="4">CBS domain-containing protein</fullName>
    </recommendedName>
</protein>
<evidence type="ECO:0000313" key="6">
    <source>
        <dbReference type="Proteomes" id="UP001157017"/>
    </source>
</evidence>
<dbReference type="SUPFAM" id="SSF54631">
    <property type="entry name" value="CBS-domain pair"/>
    <property type="match status" value="1"/>
</dbReference>
<dbReference type="Gene3D" id="3.40.50.300">
    <property type="entry name" value="P-loop containing nucleotide triphosphate hydrolases"/>
    <property type="match status" value="1"/>
</dbReference>
<dbReference type="SUPFAM" id="SSF52540">
    <property type="entry name" value="P-loop containing nucleoside triphosphate hydrolases"/>
    <property type="match status" value="1"/>
</dbReference>
<dbReference type="InterPro" id="IPR027417">
    <property type="entry name" value="P-loop_NTPase"/>
</dbReference>
<gene>
    <name evidence="5" type="ORF">GCM10025868_29630</name>
</gene>
<keyword evidence="6" id="KW-1185">Reference proteome</keyword>
<comment type="caution">
    <text evidence="5">The sequence shown here is derived from an EMBL/GenBank/DDBJ whole genome shotgun (WGS) entry which is preliminary data.</text>
</comment>
<reference evidence="6" key="1">
    <citation type="journal article" date="2019" name="Int. J. Syst. Evol. Microbiol.">
        <title>The Global Catalogue of Microorganisms (GCM) 10K type strain sequencing project: providing services to taxonomists for standard genome sequencing and annotation.</title>
        <authorList>
            <consortium name="The Broad Institute Genomics Platform"/>
            <consortium name="The Broad Institute Genome Sequencing Center for Infectious Disease"/>
            <person name="Wu L."/>
            <person name="Ma J."/>
        </authorList>
    </citation>
    <scope>NUCLEOTIDE SEQUENCE [LARGE SCALE GENOMIC DNA]</scope>
    <source>
        <strain evidence="6">NBRC 108730</strain>
    </source>
</reference>
<dbReference type="Gene3D" id="3.10.580.10">
    <property type="entry name" value="CBS-domain"/>
    <property type="match status" value="1"/>
</dbReference>
<dbReference type="Pfam" id="PF00571">
    <property type="entry name" value="CBS"/>
    <property type="match status" value="1"/>
</dbReference>
<feature type="domain" description="CBS" evidence="4">
    <location>
        <begin position="166"/>
        <end position="223"/>
    </location>
</feature>
<proteinExistence type="inferred from homology"/>
<evidence type="ECO:0000256" key="1">
    <source>
        <dbReference type="ARBA" id="ARBA00005417"/>
    </source>
</evidence>
<dbReference type="InterPro" id="IPR046342">
    <property type="entry name" value="CBS_dom_sf"/>
</dbReference>
<dbReference type="InterPro" id="IPR000644">
    <property type="entry name" value="CBS_dom"/>
</dbReference>
<keyword evidence="3" id="KW-0129">CBS domain</keyword>
<evidence type="ECO:0000313" key="5">
    <source>
        <dbReference type="EMBL" id="GMA87713.1"/>
    </source>
</evidence>
<sequence>MARALAADPPVLLMDEPFGAVDPIQRDRLQAQFRHIQAELGKTVLLVTHDIDEAVRLADRIAVLSVGGVLEQVADPTTVLGAPANDFVADFVGSDRGLRRLAVTPIDPQDLEHPPTVRQSEDLATARAVIDAAAQPFAVVLDDAGNLRGWVGRRETEGTGTVADRQRRFEETADVGDTLRRALAEIVQHDAGWLPVVDGDRYLGVLTPTSVYTALRRTAPQREGTPVA</sequence>
<comment type="similarity">
    <text evidence="1">Belongs to the ABC transporter superfamily.</text>
</comment>
<accession>A0ABQ6JHN4</accession>
<keyword evidence="2" id="KW-0813">Transport</keyword>
<name>A0ABQ6JHN4_9ACTN</name>
<dbReference type="EMBL" id="BSUZ01000001">
    <property type="protein sequence ID" value="GMA87713.1"/>
    <property type="molecule type" value="Genomic_DNA"/>
</dbReference>